<evidence type="ECO:0000256" key="1">
    <source>
        <dbReference type="ARBA" id="ARBA00004613"/>
    </source>
</evidence>
<evidence type="ECO:0000256" key="3">
    <source>
        <dbReference type="ARBA" id="ARBA00022525"/>
    </source>
</evidence>
<dbReference type="Proteomes" id="UP001152836">
    <property type="component" value="Unassembled WGS sequence"/>
</dbReference>
<evidence type="ECO:0000256" key="2">
    <source>
        <dbReference type="ARBA" id="ARBA00010071"/>
    </source>
</evidence>
<name>A0AAU9ZP78_PHORO</name>
<dbReference type="EMBL" id="CALSGD010001464">
    <property type="protein sequence ID" value="CAH6793778.1"/>
    <property type="molecule type" value="Genomic_DNA"/>
</dbReference>
<protein>
    <submittedName>
        <fullName evidence="6">Unknown_gene_1530 protein</fullName>
    </submittedName>
</protein>
<reference evidence="6" key="1">
    <citation type="submission" date="2022-06" db="EMBL/GenBank/DDBJ databases">
        <authorList>
            <person name="Andreotti S."/>
            <person name="Wyler E."/>
        </authorList>
    </citation>
    <scope>NUCLEOTIDE SEQUENCE</scope>
</reference>
<evidence type="ECO:0000256" key="5">
    <source>
        <dbReference type="SAM" id="SignalP"/>
    </source>
</evidence>
<accession>A0AAU9ZP78</accession>
<comment type="similarity">
    <text evidence="2">Belongs to the PLAC1 family.</text>
</comment>
<dbReference type="PANTHER" id="PTHR14380">
    <property type="entry name" value="PLACENTA-SPECIFIC PROTEIN 1"/>
    <property type="match status" value="1"/>
</dbReference>
<keyword evidence="7" id="KW-1185">Reference proteome</keyword>
<organism evidence="6 7">
    <name type="scientific">Phodopus roborovskii</name>
    <name type="common">Roborovski's desert hamster</name>
    <name type="synonym">Cricetulus roborovskii</name>
    <dbReference type="NCBI Taxonomy" id="109678"/>
    <lineage>
        <taxon>Eukaryota</taxon>
        <taxon>Metazoa</taxon>
        <taxon>Chordata</taxon>
        <taxon>Craniata</taxon>
        <taxon>Vertebrata</taxon>
        <taxon>Euteleostomi</taxon>
        <taxon>Mammalia</taxon>
        <taxon>Eutheria</taxon>
        <taxon>Euarchontoglires</taxon>
        <taxon>Glires</taxon>
        <taxon>Rodentia</taxon>
        <taxon>Myomorpha</taxon>
        <taxon>Muroidea</taxon>
        <taxon>Cricetidae</taxon>
        <taxon>Cricetinae</taxon>
        <taxon>Phodopus</taxon>
    </lineage>
</organism>
<evidence type="ECO:0000256" key="4">
    <source>
        <dbReference type="ARBA" id="ARBA00022729"/>
    </source>
</evidence>
<dbReference type="GO" id="GO:0005576">
    <property type="term" value="C:extracellular region"/>
    <property type="evidence" value="ECO:0007669"/>
    <property type="project" value="UniProtKB-SubCell"/>
</dbReference>
<comment type="caution">
    <text evidence="6">The sequence shown here is derived from an EMBL/GenBank/DDBJ whole genome shotgun (WGS) entry which is preliminary data.</text>
</comment>
<dbReference type="InterPro" id="IPR033222">
    <property type="entry name" value="PLAC1_fam"/>
</dbReference>
<dbReference type="PANTHER" id="PTHR14380:SF8">
    <property type="entry name" value="OOCYTE-SECRETED PROTEIN 3"/>
    <property type="match status" value="1"/>
</dbReference>
<comment type="subcellular location">
    <subcellularLocation>
        <location evidence="1">Secreted</location>
    </subcellularLocation>
</comment>
<feature type="signal peptide" evidence="5">
    <location>
        <begin position="1"/>
        <end position="22"/>
    </location>
</feature>
<dbReference type="AlphaFoldDB" id="A0AAU9ZP78"/>
<sequence>MKAFVTSGLLLLLIDGMWRCSGQEPVSVECSYLNLRVKAKRALFYPDERVGPTELFLGTGCVVTQIRPDELEFNYSVSLCGIVTETAYDRTVFYTWLTYKPRLFHISAELPLQCVVPRSENKEEKLPYVTDDLQMPLPAQYWFLVQQRLCTFCNYAHLKDNWVRTPTVANI</sequence>
<keyword evidence="3" id="KW-0964">Secreted</keyword>
<feature type="chain" id="PRO_5043807270" evidence="5">
    <location>
        <begin position="23"/>
        <end position="171"/>
    </location>
</feature>
<gene>
    <name evidence="6" type="primary">unknown_gene_1530</name>
    <name evidence="6" type="ORF">PHOROB_LOCUS10480</name>
</gene>
<evidence type="ECO:0000313" key="7">
    <source>
        <dbReference type="Proteomes" id="UP001152836"/>
    </source>
</evidence>
<proteinExistence type="inferred from homology"/>
<dbReference type="Gene3D" id="2.60.40.3210">
    <property type="entry name" value="Zona pellucida, ZP-N domain"/>
    <property type="match status" value="1"/>
</dbReference>
<evidence type="ECO:0000313" key="6">
    <source>
        <dbReference type="EMBL" id="CAH6793778.1"/>
    </source>
</evidence>
<keyword evidence="4 5" id="KW-0732">Signal</keyword>